<evidence type="ECO:0000256" key="2">
    <source>
        <dbReference type="ARBA" id="ARBA00022475"/>
    </source>
</evidence>
<dbReference type="GO" id="GO:0010041">
    <property type="term" value="P:response to iron(III) ion"/>
    <property type="evidence" value="ECO:0007669"/>
    <property type="project" value="TreeGrafter"/>
</dbReference>
<keyword evidence="5 8" id="KW-0812">Transmembrane</keyword>
<keyword evidence="11" id="KW-1185">Reference proteome</keyword>
<dbReference type="InterPro" id="IPR050297">
    <property type="entry name" value="LipidA_mod_glycosyltrf_83"/>
</dbReference>
<evidence type="ECO:0000256" key="3">
    <source>
        <dbReference type="ARBA" id="ARBA00022676"/>
    </source>
</evidence>
<dbReference type="Pfam" id="PF02366">
    <property type="entry name" value="PMT"/>
    <property type="match status" value="1"/>
</dbReference>
<accession>A0A157SF22</accession>
<dbReference type="GO" id="GO:0009103">
    <property type="term" value="P:lipopolysaccharide biosynthetic process"/>
    <property type="evidence" value="ECO:0007669"/>
    <property type="project" value="UniProtKB-ARBA"/>
</dbReference>
<reference evidence="10 11" key="1">
    <citation type="submission" date="2016-04" db="EMBL/GenBank/DDBJ databases">
        <authorList>
            <consortium name="Pathogen Informatics"/>
        </authorList>
    </citation>
    <scope>NUCLEOTIDE SEQUENCE [LARGE SCALE GENOMIC DNA]</scope>
    <source>
        <strain evidence="10 11">H050680373</strain>
    </source>
</reference>
<dbReference type="GO" id="GO:0005886">
    <property type="term" value="C:plasma membrane"/>
    <property type="evidence" value="ECO:0007669"/>
    <property type="project" value="UniProtKB-SubCell"/>
</dbReference>
<dbReference type="PANTHER" id="PTHR33908">
    <property type="entry name" value="MANNOSYLTRANSFERASE YKCB-RELATED"/>
    <property type="match status" value="1"/>
</dbReference>
<keyword evidence="3 10" id="KW-0328">Glycosyltransferase</keyword>
<dbReference type="PANTHER" id="PTHR33908:SF3">
    <property type="entry name" value="UNDECAPRENYL PHOSPHATE-ALPHA-4-AMINO-4-DEOXY-L-ARABINOSE ARABINOSYL TRANSFERASE"/>
    <property type="match status" value="1"/>
</dbReference>
<proteinExistence type="predicted"/>
<protein>
    <submittedName>
        <fullName evidence="10">Dolichyl-phosphate-mannose-protein mannosyltransferase</fullName>
        <ecNumber evidence="10">2.4.1.109</ecNumber>
        <ecNumber evidence="10">2.4.2.43</ecNumber>
    </submittedName>
</protein>
<gene>
    <name evidence="10" type="primary">arnT_2</name>
    <name evidence="10" type="ORF">SAMEA3906486_02198</name>
</gene>
<keyword evidence="6 8" id="KW-1133">Transmembrane helix</keyword>
<dbReference type="EC" id="2.4.1.109" evidence="10"/>
<feature type="transmembrane region" description="Helical" evidence="8">
    <location>
        <begin position="382"/>
        <end position="403"/>
    </location>
</feature>
<keyword evidence="7 8" id="KW-0472">Membrane</keyword>
<dbReference type="InterPro" id="IPR003342">
    <property type="entry name" value="ArnT-like_N"/>
</dbReference>
<comment type="subcellular location">
    <subcellularLocation>
        <location evidence="1">Cell membrane</location>
        <topology evidence="1">Multi-pass membrane protein</topology>
    </subcellularLocation>
</comment>
<evidence type="ECO:0000256" key="5">
    <source>
        <dbReference type="ARBA" id="ARBA00022692"/>
    </source>
</evidence>
<evidence type="ECO:0000313" key="10">
    <source>
        <dbReference type="EMBL" id="SAI68944.1"/>
    </source>
</evidence>
<name>A0A157SF22_9BORD</name>
<evidence type="ECO:0000313" key="11">
    <source>
        <dbReference type="Proteomes" id="UP000076848"/>
    </source>
</evidence>
<evidence type="ECO:0000256" key="1">
    <source>
        <dbReference type="ARBA" id="ARBA00004651"/>
    </source>
</evidence>
<dbReference type="OrthoDB" id="9775035at2"/>
<dbReference type="EC" id="2.4.2.43" evidence="10"/>
<evidence type="ECO:0000259" key="9">
    <source>
        <dbReference type="Pfam" id="PF02366"/>
    </source>
</evidence>
<feature type="transmembrane region" description="Helical" evidence="8">
    <location>
        <begin position="114"/>
        <end position="134"/>
    </location>
</feature>
<feature type="transmembrane region" description="Helical" evidence="8">
    <location>
        <begin position="87"/>
        <end position="107"/>
    </location>
</feature>
<evidence type="ECO:0000256" key="6">
    <source>
        <dbReference type="ARBA" id="ARBA00022989"/>
    </source>
</evidence>
<evidence type="ECO:0000256" key="4">
    <source>
        <dbReference type="ARBA" id="ARBA00022679"/>
    </source>
</evidence>
<keyword evidence="2" id="KW-1003">Cell membrane</keyword>
<keyword evidence="4 10" id="KW-0808">Transferase</keyword>
<feature type="domain" description="ArnT-like N-terminal" evidence="9">
    <location>
        <begin position="29"/>
        <end position="258"/>
    </location>
</feature>
<dbReference type="GO" id="GO:0103015">
    <property type="term" value="F:4-amino-4-deoxy-L-arabinose transferase activity"/>
    <property type="evidence" value="ECO:0007669"/>
    <property type="project" value="UniProtKB-EC"/>
</dbReference>
<feature type="transmembrane region" description="Helical" evidence="8">
    <location>
        <begin position="328"/>
        <end position="345"/>
    </location>
</feature>
<organism evidence="10 11">
    <name type="scientific">Bordetella ansorpii</name>
    <dbReference type="NCBI Taxonomy" id="288768"/>
    <lineage>
        <taxon>Bacteria</taxon>
        <taxon>Pseudomonadati</taxon>
        <taxon>Pseudomonadota</taxon>
        <taxon>Betaproteobacteria</taxon>
        <taxon>Burkholderiales</taxon>
        <taxon>Alcaligenaceae</taxon>
        <taxon>Bordetella</taxon>
    </lineage>
</organism>
<dbReference type="STRING" id="288768.SAMEA3906486_02198"/>
<feature type="transmembrane region" description="Helical" evidence="8">
    <location>
        <begin position="187"/>
        <end position="216"/>
    </location>
</feature>
<feature type="transmembrane region" description="Helical" evidence="8">
    <location>
        <begin position="351"/>
        <end position="370"/>
    </location>
</feature>
<dbReference type="GO" id="GO:0004169">
    <property type="term" value="F:dolichyl-phosphate-mannose-protein mannosyltransferase activity"/>
    <property type="evidence" value="ECO:0007669"/>
    <property type="project" value="UniProtKB-EC"/>
</dbReference>
<evidence type="ECO:0000256" key="8">
    <source>
        <dbReference type="SAM" id="Phobius"/>
    </source>
</evidence>
<dbReference type="EMBL" id="FKIF01000006">
    <property type="protein sequence ID" value="SAI68944.1"/>
    <property type="molecule type" value="Genomic_DNA"/>
</dbReference>
<dbReference type="Proteomes" id="UP000076848">
    <property type="component" value="Unassembled WGS sequence"/>
</dbReference>
<feature type="transmembrane region" description="Helical" evidence="8">
    <location>
        <begin position="228"/>
        <end position="246"/>
    </location>
</feature>
<sequence>MQRISRSTWIVLLAAVLLPLVSMIIVPFYDTSEPRYAEIARIMAQSDDWITPWFSPELPFWGKPPLSFWAQALSMKLFGFTEFAARFPSWLCLILSNAILLAGLRLIHGSRVALLAAIVYSTCLLVYISSGAVLTDPFLALGTTLSLVSFAVVVHEPEQRVAGTGNPVGKSAGVGPARGSVWWQYGFFLGLAVGLLAKGPLAAVLSFAPIAVWYLLNRRRGSLVSALPWAKGLALVAAISLPWYVVAEIKTPGFLDYFIVGEHFRRFLDPGWKGDLYGTAHKQAYGTIWLCWLQASFPWGIMVLATFVGAFVSMRLRSAVRIASTTSLFYYWLAGAVVTPLFFTFSANILWTYVLPSLAGFSVLTAILADHIYRQLGLSRRGFLITAGIVPVAVLVLSAVVWANPNLGNTERELIRYARQDGNFTIPLVYLSKIPFSAQFYSAGRAREIQQSDLGNAIKCGTPFYLAIPKERQSIVAKMTSKPLIALYSNKRYILVKISPLSNCSAQVIAKQKPISLQLKHLPSNEGSIIIN</sequence>
<feature type="transmembrane region" description="Helical" evidence="8">
    <location>
        <begin position="9"/>
        <end position="29"/>
    </location>
</feature>
<dbReference type="AlphaFoldDB" id="A0A157SF22"/>
<evidence type="ECO:0000256" key="7">
    <source>
        <dbReference type="ARBA" id="ARBA00023136"/>
    </source>
</evidence>